<comment type="caution">
    <text evidence="2">The sequence shown here is derived from an EMBL/GenBank/DDBJ whole genome shotgun (WGS) entry which is preliminary data.</text>
</comment>
<evidence type="ECO:0000313" key="2">
    <source>
        <dbReference type="EMBL" id="CAG8579218.1"/>
    </source>
</evidence>
<name>A0A9N9BV28_9GLOM</name>
<protein>
    <submittedName>
        <fullName evidence="2">13323_t:CDS:1</fullName>
    </submittedName>
</protein>
<dbReference type="Proteomes" id="UP000789831">
    <property type="component" value="Unassembled WGS sequence"/>
</dbReference>
<sequence>MLSSSHEPGPGSDFNPFIPRNQELRPVQETSSWTGFMSKNILCGMEAIEVLSSD</sequence>
<organism evidence="2 3">
    <name type="scientific">Ambispora gerdemannii</name>
    <dbReference type="NCBI Taxonomy" id="144530"/>
    <lineage>
        <taxon>Eukaryota</taxon>
        <taxon>Fungi</taxon>
        <taxon>Fungi incertae sedis</taxon>
        <taxon>Mucoromycota</taxon>
        <taxon>Glomeromycotina</taxon>
        <taxon>Glomeromycetes</taxon>
        <taxon>Archaeosporales</taxon>
        <taxon>Ambisporaceae</taxon>
        <taxon>Ambispora</taxon>
    </lineage>
</organism>
<accession>A0A9N9BV28</accession>
<feature type="region of interest" description="Disordered" evidence="1">
    <location>
        <begin position="1"/>
        <end position="20"/>
    </location>
</feature>
<reference evidence="2" key="1">
    <citation type="submission" date="2021-06" db="EMBL/GenBank/DDBJ databases">
        <authorList>
            <person name="Kallberg Y."/>
            <person name="Tangrot J."/>
            <person name="Rosling A."/>
        </authorList>
    </citation>
    <scope>NUCLEOTIDE SEQUENCE</scope>
    <source>
        <strain evidence="2">MT106</strain>
    </source>
</reference>
<gene>
    <name evidence="2" type="ORF">AGERDE_LOCUS8037</name>
</gene>
<dbReference type="EMBL" id="CAJVPL010001597">
    <property type="protein sequence ID" value="CAG8579218.1"/>
    <property type="molecule type" value="Genomic_DNA"/>
</dbReference>
<proteinExistence type="predicted"/>
<keyword evidence="3" id="KW-1185">Reference proteome</keyword>
<evidence type="ECO:0000256" key="1">
    <source>
        <dbReference type="SAM" id="MobiDB-lite"/>
    </source>
</evidence>
<dbReference type="AlphaFoldDB" id="A0A9N9BV28"/>
<evidence type="ECO:0000313" key="3">
    <source>
        <dbReference type="Proteomes" id="UP000789831"/>
    </source>
</evidence>